<organism evidence="9 10">
    <name type="scientific">Phaeobacter gallaeciensis</name>
    <dbReference type="NCBI Taxonomy" id="60890"/>
    <lineage>
        <taxon>Bacteria</taxon>
        <taxon>Pseudomonadati</taxon>
        <taxon>Pseudomonadota</taxon>
        <taxon>Alphaproteobacteria</taxon>
        <taxon>Rhodobacterales</taxon>
        <taxon>Roseobacteraceae</taxon>
        <taxon>Phaeobacter</taxon>
    </lineage>
</organism>
<dbReference type="GO" id="GO:0003924">
    <property type="term" value="F:GTPase activity"/>
    <property type="evidence" value="ECO:0007669"/>
    <property type="project" value="InterPro"/>
</dbReference>
<evidence type="ECO:0000256" key="2">
    <source>
        <dbReference type="ARBA" id="ARBA00022741"/>
    </source>
</evidence>
<feature type="domain" description="Elongation factor EFG" evidence="7">
    <location>
        <begin position="576"/>
        <end position="665"/>
    </location>
</feature>
<dbReference type="GO" id="GO:0032790">
    <property type="term" value="P:ribosome disassembly"/>
    <property type="evidence" value="ECO:0007669"/>
    <property type="project" value="TreeGrafter"/>
</dbReference>
<evidence type="ECO:0000313" key="9">
    <source>
        <dbReference type="EMBL" id="ATF04312.1"/>
    </source>
</evidence>
<dbReference type="InterPro" id="IPR035647">
    <property type="entry name" value="EFG_III/V"/>
</dbReference>
<dbReference type="InterPro" id="IPR000640">
    <property type="entry name" value="EFG_V-like"/>
</dbReference>
<dbReference type="SMART" id="SM00838">
    <property type="entry name" value="EFG_C"/>
    <property type="match status" value="1"/>
</dbReference>
<dbReference type="PANTHER" id="PTHR43261">
    <property type="entry name" value="TRANSLATION ELONGATION FACTOR G-RELATED"/>
    <property type="match status" value="1"/>
</dbReference>
<dbReference type="InterPro" id="IPR000795">
    <property type="entry name" value="T_Tr_GTP-bd_dom"/>
</dbReference>
<dbReference type="Gene3D" id="3.30.70.870">
    <property type="entry name" value="Elongation Factor G (Translational Gtpase), domain 3"/>
    <property type="match status" value="1"/>
</dbReference>
<dbReference type="Gene3D" id="3.30.70.240">
    <property type="match status" value="1"/>
</dbReference>
<dbReference type="InterPro" id="IPR005517">
    <property type="entry name" value="Transl_elong_EFG/EF2_IV"/>
</dbReference>
<dbReference type="SUPFAM" id="SSF52540">
    <property type="entry name" value="P-loop containing nucleoside triphosphate hydrolases"/>
    <property type="match status" value="1"/>
</dbReference>
<dbReference type="SMART" id="SM00889">
    <property type="entry name" value="EFG_IV"/>
    <property type="match status" value="1"/>
</dbReference>
<dbReference type="InterPro" id="IPR035649">
    <property type="entry name" value="EFG_V"/>
</dbReference>
<evidence type="ECO:0000313" key="10">
    <source>
        <dbReference type="Proteomes" id="UP000217545"/>
    </source>
</evidence>
<dbReference type="CDD" id="cd01434">
    <property type="entry name" value="EFG_mtEFG1_IV"/>
    <property type="match status" value="1"/>
</dbReference>
<protein>
    <recommendedName>
        <fullName evidence="1">Elongation factor G</fullName>
    </recommendedName>
</protein>
<dbReference type="GO" id="GO:0097216">
    <property type="term" value="F:guanosine tetraphosphate binding"/>
    <property type="evidence" value="ECO:0007669"/>
    <property type="project" value="UniProtKB-ARBA"/>
</dbReference>
<dbReference type="Proteomes" id="UP000217545">
    <property type="component" value="Chromosome"/>
</dbReference>
<dbReference type="SUPFAM" id="SSF54211">
    <property type="entry name" value="Ribosomal protein S5 domain 2-like"/>
    <property type="match status" value="1"/>
</dbReference>
<keyword evidence="4" id="KW-0342">GTP-binding</keyword>
<dbReference type="RefSeq" id="WP_024095742.1">
    <property type="nucleotide sequence ID" value="NZ_CP010588.1"/>
</dbReference>
<dbReference type="GeneID" id="31844660"/>
<evidence type="ECO:0000256" key="5">
    <source>
        <dbReference type="ARBA" id="ARBA00024731"/>
    </source>
</evidence>
<dbReference type="InterPro" id="IPR047872">
    <property type="entry name" value="EFG_IV"/>
</dbReference>
<proteinExistence type="predicted"/>
<dbReference type="Pfam" id="PF03764">
    <property type="entry name" value="EFG_IV"/>
    <property type="match status" value="1"/>
</dbReference>
<dbReference type="AlphaFoldDB" id="A0AAC9Z5V6"/>
<dbReference type="GO" id="GO:0003746">
    <property type="term" value="F:translation elongation factor activity"/>
    <property type="evidence" value="ECO:0007669"/>
    <property type="project" value="UniProtKB-KW"/>
</dbReference>
<feature type="compositionally biased region" description="Low complexity" evidence="6">
    <location>
        <begin position="317"/>
        <end position="344"/>
    </location>
</feature>
<evidence type="ECO:0000256" key="6">
    <source>
        <dbReference type="SAM" id="MobiDB-lite"/>
    </source>
</evidence>
<sequence length="666" mass="70436">MRVFTLIGPSHSGKTELAKALATLQEPEQKPQQATGVAELRAFPFMDEAWGVIDIAGGVENLATAGPALAASDAAVVCVSADPSAGVLAAPYLRMVEEAGIPAFLFINRMDQAAGRVADIVAALQTYCRHNIVLRQIPMRASGEVIGAVDLISERAWKYQEGQPSALVAFPDSIHARERQARGEMLEALADYDDDLLEQLIEDRKPVTEAIYDVATRVLQHNDLIPALLGSALHRNGILRLMKSLRHEVPAVEVAAQRLAGDGQPLAVGCIGDLVKHLGKTVVVRALSQPVGAGAQVGGSNLGAMTQLRGERTAAKTGTSAPAAGRAAGNGRNPSPAGSGPSGSCDLAPGDIAQVVKSDHLSLGYAYLENRAAQLPRWTQPRPSSYQRIIAPMNDRDDVRLTAALERIAEIDTGMLVEQDEISGHALLHLQGPLHLRRILGLLNDSFGIEVGDKPVPPALRETITRPVTIHHRHRKQSGGAGQFADVVLSIAPAARGSGFHFTDEVKGGAVPKGYIPSVEAGAREALKAGANGHPVVDVRVTLKDGKHHSVDSSDYAFRTAGKSAVREALAEAGSMVLQPIMRVEIHVPSVFTGGLVPVVSGMQGQILGFAAHPEAAGWDVFETLLPVAAQEQLCSSLASATRGTAWFSSGFDHYEEARRMSPAAS</sequence>
<name>A0AAC9Z5V6_9RHOB</name>
<evidence type="ECO:0000259" key="7">
    <source>
        <dbReference type="SMART" id="SM00838"/>
    </source>
</evidence>
<keyword evidence="2" id="KW-0547">Nucleotide-binding</keyword>
<dbReference type="PANTHER" id="PTHR43261:SF7">
    <property type="entry name" value="ELONGATION FACTOR G-LIKE PROTEIN"/>
    <property type="match status" value="1"/>
</dbReference>
<evidence type="ECO:0000256" key="3">
    <source>
        <dbReference type="ARBA" id="ARBA00022768"/>
    </source>
</evidence>
<dbReference type="EMBL" id="CP010784">
    <property type="protein sequence ID" value="ATF04312.1"/>
    <property type="molecule type" value="Genomic_DNA"/>
</dbReference>
<reference evidence="9 10" key="1">
    <citation type="journal article" date="2017" name="Front. Microbiol.">
        <title>Phaeobacter piscinae sp. nov., a species of the Roseobacter group and potential aquaculture probiont.</title>
        <authorList>
            <person name="Sonnenschein E.C."/>
            <person name="Phippen C.B.W."/>
            <person name="Nielsen K.F."/>
            <person name="Mateiu R.V."/>
            <person name="Melchiorsen J."/>
            <person name="Gram L."/>
            <person name="Overmann J."/>
            <person name="Freese H.M."/>
        </authorList>
    </citation>
    <scope>NUCLEOTIDE SEQUENCE [LARGE SCALE GENOMIC DNA]</scope>
    <source>
        <strain evidence="9 10">P63</strain>
    </source>
</reference>
<dbReference type="Gene3D" id="3.30.230.10">
    <property type="match status" value="1"/>
</dbReference>
<dbReference type="SUPFAM" id="SSF54980">
    <property type="entry name" value="EF-G C-terminal domain-like"/>
    <property type="match status" value="2"/>
</dbReference>
<dbReference type="Gene3D" id="3.40.50.300">
    <property type="entry name" value="P-loop containing nucleotide triphosphate hydrolases"/>
    <property type="match status" value="1"/>
</dbReference>
<evidence type="ECO:0000256" key="1">
    <source>
        <dbReference type="ARBA" id="ARBA00017872"/>
    </source>
</evidence>
<dbReference type="InterPro" id="IPR020568">
    <property type="entry name" value="Ribosomal_Su5_D2-typ_SF"/>
</dbReference>
<dbReference type="CDD" id="cd03713">
    <property type="entry name" value="EFG_mtEFG_C"/>
    <property type="match status" value="1"/>
</dbReference>
<dbReference type="Pfam" id="PF00009">
    <property type="entry name" value="GTP_EFTU"/>
    <property type="match status" value="1"/>
</dbReference>
<dbReference type="InterPro" id="IPR014721">
    <property type="entry name" value="Ribsml_uS5_D2-typ_fold_subgr"/>
</dbReference>
<keyword evidence="3 9" id="KW-0648">Protein biosynthesis</keyword>
<accession>A0AAC9Z5V6</accession>
<keyword evidence="3 9" id="KW-0251">Elongation factor</keyword>
<dbReference type="InterPro" id="IPR027417">
    <property type="entry name" value="P-loop_NTPase"/>
</dbReference>
<evidence type="ECO:0000259" key="8">
    <source>
        <dbReference type="SMART" id="SM00889"/>
    </source>
</evidence>
<dbReference type="GO" id="GO:0005525">
    <property type="term" value="F:GTP binding"/>
    <property type="evidence" value="ECO:0007669"/>
    <property type="project" value="UniProtKB-KW"/>
</dbReference>
<feature type="domain" description="Translation elongation factor EFG/EF2" evidence="8">
    <location>
        <begin position="457"/>
        <end position="574"/>
    </location>
</feature>
<feature type="region of interest" description="Disordered" evidence="6">
    <location>
        <begin position="311"/>
        <end position="346"/>
    </location>
</feature>
<comment type="function">
    <text evidence="5">Catalyzes the GTP-dependent ribosomal translocation step during translation elongation. During this step, the ribosome changes from the pre-translocational (PRE) to the post-translocational (POST) state as the newly formed A-site-bound peptidyl-tRNA and P-site-bound deacylated tRNA move to the P and E sites, respectively. Catalyzes the coordinated movement of the two tRNA molecules, the mRNA and conformational changes in the ribosome.</text>
</comment>
<gene>
    <name evidence="9" type="ORF">PhaeoP63_00197</name>
</gene>
<dbReference type="Pfam" id="PF00679">
    <property type="entry name" value="EFG_C"/>
    <property type="match status" value="1"/>
</dbReference>
<evidence type="ECO:0000256" key="4">
    <source>
        <dbReference type="ARBA" id="ARBA00023134"/>
    </source>
</evidence>